<proteinExistence type="predicted"/>
<evidence type="ECO:0008006" key="3">
    <source>
        <dbReference type="Google" id="ProtNLM"/>
    </source>
</evidence>
<dbReference type="EMBL" id="WOGT01000001">
    <property type="protein sequence ID" value="MUN53931.1"/>
    <property type="molecule type" value="Genomic_DNA"/>
</dbReference>
<organism evidence="1 2">
    <name type="scientific">Rothia koreensis</name>
    <dbReference type="NCBI Taxonomy" id="592378"/>
    <lineage>
        <taxon>Bacteria</taxon>
        <taxon>Bacillati</taxon>
        <taxon>Actinomycetota</taxon>
        <taxon>Actinomycetes</taxon>
        <taxon>Micrococcales</taxon>
        <taxon>Micrococcaceae</taxon>
        <taxon>Rothia</taxon>
    </lineage>
</organism>
<dbReference type="Proteomes" id="UP000462152">
    <property type="component" value="Unassembled WGS sequence"/>
</dbReference>
<reference evidence="1 2" key="1">
    <citation type="submission" date="2019-12" db="EMBL/GenBank/DDBJ databases">
        <authorList>
            <person name="Li J."/>
            <person name="Shi Y."/>
            <person name="Xu G."/>
            <person name="Xiao D."/>
            <person name="Ran X."/>
        </authorList>
    </citation>
    <scope>NUCLEOTIDE SEQUENCE [LARGE SCALE GENOMIC DNA]</scope>
    <source>
        <strain evidence="1 2">JCM 15915</strain>
    </source>
</reference>
<keyword evidence="2" id="KW-1185">Reference proteome</keyword>
<gene>
    <name evidence="1" type="ORF">GMA10_01590</name>
</gene>
<sequence>MTDEPALEAVSTARQERDDADHRFRLSMAAAVDRGIPLSRIALVAGMSRQGVWAAVQKLKG</sequence>
<comment type="caution">
    <text evidence="1">The sequence shown here is derived from an EMBL/GenBank/DDBJ whole genome shotgun (WGS) entry which is preliminary data.</text>
</comment>
<dbReference type="AlphaFoldDB" id="A0A7K1LFH3"/>
<accession>A0A7K1LFH3</accession>
<protein>
    <recommendedName>
        <fullName evidence="3">Helix-turn-helix domain-containing protein</fullName>
    </recommendedName>
</protein>
<evidence type="ECO:0000313" key="1">
    <source>
        <dbReference type="EMBL" id="MUN53931.1"/>
    </source>
</evidence>
<dbReference type="RefSeq" id="WP_129314035.1">
    <property type="nucleotide sequence ID" value="NZ_NOIQ01000001.1"/>
</dbReference>
<evidence type="ECO:0000313" key="2">
    <source>
        <dbReference type="Proteomes" id="UP000462152"/>
    </source>
</evidence>
<name>A0A7K1LFH3_9MICC</name>